<dbReference type="Gene3D" id="1.10.8.20">
    <property type="entry name" value="N-terminal domain of phosphatidylinositol transfer protein sec14p"/>
    <property type="match status" value="1"/>
</dbReference>
<accession>A0A6P4ZKG8</accession>
<dbReference type="Proteomes" id="UP000515135">
    <property type="component" value="Unplaced"/>
</dbReference>
<evidence type="ECO:0000313" key="4">
    <source>
        <dbReference type="RefSeq" id="XP_019641690.1"/>
    </source>
</evidence>
<gene>
    <name evidence="4" type="primary">LOC109483136</name>
</gene>
<keyword evidence="3" id="KW-1185">Reference proteome</keyword>
<sequence>MSTPSFVDLPRQKANTGNRQDTNMADTKAPPEKYVCTLSPELQKKAETELNEKSAWRDRDIQALRDMINARPDINSRTDDGFLLRFLRARKFDYDRAFKLLENYYQARANTPEIFEKFLPSAITHVLDKAIVTVLPGRDKEGRKLVVFRPGKWDPAAWPIYDNARTLIMSLEKIIEDEETQVNGLMMIMEVSGLTANHAYHIGPRYASTMTNIIQEAFPARIKGMHFVNESPIFDGIFAVLRPFMKEKLKQRIRMHGTVFETLHEHTGTEILPTELGGDAGPLEEMSKEWKEKLQSFEDTMVMSNKFGMVQMGELGVGQGRQDSCMKQWLRSSFFYWKCG</sequence>
<dbReference type="GeneID" id="109483136"/>
<dbReference type="InterPro" id="IPR036273">
    <property type="entry name" value="CRAL/TRIO_N_dom_sf"/>
</dbReference>
<dbReference type="CDD" id="cd00170">
    <property type="entry name" value="SEC14"/>
    <property type="match status" value="1"/>
</dbReference>
<dbReference type="Pfam" id="PF00650">
    <property type="entry name" value="CRAL_TRIO"/>
    <property type="match status" value="1"/>
</dbReference>
<feature type="domain" description="CRAL-TRIO" evidence="2">
    <location>
        <begin position="111"/>
        <end position="284"/>
    </location>
</feature>
<dbReference type="AlphaFoldDB" id="A0A6P4ZKG8"/>
<dbReference type="InterPro" id="IPR011074">
    <property type="entry name" value="CRAL/TRIO_N_dom"/>
</dbReference>
<dbReference type="Gene3D" id="1.20.5.1200">
    <property type="entry name" value="Alpha-tocopherol transfer"/>
    <property type="match status" value="1"/>
</dbReference>
<dbReference type="SMART" id="SM01100">
    <property type="entry name" value="CRAL_TRIO_N"/>
    <property type="match status" value="1"/>
</dbReference>
<dbReference type="PROSITE" id="PS50191">
    <property type="entry name" value="CRAL_TRIO"/>
    <property type="match status" value="1"/>
</dbReference>
<feature type="compositionally biased region" description="Polar residues" evidence="1">
    <location>
        <begin position="13"/>
        <end position="25"/>
    </location>
</feature>
<dbReference type="InterPro" id="IPR036865">
    <property type="entry name" value="CRAL-TRIO_dom_sf"/>
</dbReference>
<dbReference type="InterPro" id="IPR001251">
    <property type="entry name" value="CRAL-TRIO_dom"/>
</dbReference>
<dbReference type="PANTHER" id="PTHR10174">
    <property type="entry name" value="ALPHA-TOCOPHEROL TRANSFER PROTEIN-RELATED"/>
    <property type="match status" value="1"/>
</dbReference>
<dbReference type="OrthoDB" id="75724at2759"/>
<dbReference type="SMART" id="SM00516">
    <property type="entry name" value="SEC14"/>
    <property type="match status" value="1"/>
</dbReference>
<evidence type="ECO:0000259" key="2">
    <source>
        <dbReference type="PROSITE" id="PS50191"/>
    </source>
</evidence>
<protein>
    <submittedName>
        <fullName evidence="4">Alpha-tocopherol transfer protein-like isoform X1</fullName>
    </submittedName>
</protein>
<dbReference type="RefSeq" id="XP_019641690.1">
    <property type="nucleotide sequence ID" value="XM_019786131.1"/>
</dbReference>
<dbReference type="PRINTS" id="PR00180">
    <property type="entry name" value="CRETINALDHBP"/>
</dbReference>
<evidence type="ECO:0000313" key="3">
    <source>
        <dbReference type="Proteomes" id="UP000515135"/>
    </source>
</evidence>
<reference evidence="4" key="1">
    <citation type="submission" date="2025-08" db="UniProtKB">
        <authorList>
            <consortium name="RefSeq"/>
        </authorList>
    </citation>
    <scope>IDENTIFICATION</scope>
    <source>
        <tissue evidence="4">Gonad</tissue>
    </source>
</reference>
<feature type="region of interest" description="Disordered" evidence="1">
    <location>
        <begin position="1"/>
        <end position="32"/>
    </location>
</feature>
<dbReference type="KEGG" id="bbel:109483136"/>
<dbReference type="GO" id="GO:1902936">
    <property type="term" value="F:phosphatidylinositol bisphosphate binding"/>
    <property type="evidence" value="ECO:0007669"/>
    <property type="project" value="TreeGrafter"/>
</dbReference>
<dbReference type="Gene3D" id="3.40.525.10">
    <property type="entry name" value="CRAL-TRIO lipid binding domain"/>
    <property type="match status" value="1"/>
</dbReference>
<dbReference type="Pfam" id="PF03765">
    <property type="entry name" value="CRAL_TRIO_N"/>
    <property type="match status" value="1"/>
</dbReference>
<name>A0A6P4ZKG8_BRABE</name>
<proteinExistence type="predicted"/>
<organism evidence="3 4">
    <name type="scientific">Branchiostoma belcheri</name>
    <name type="common">Amphioxus</name>
    <dbReference type="NCBI Taxonomy" id="7741"/>
    <lineage>
        <taxon>Eukaryota</taxon>
        <taxon>Metazoa</taxon>
        <taxon>Chordata</taxon>
        <taxon>Cephalochordata</taxon>
        <taxon>Leptocardii</taxon>
        <taxon>Amphioxiformes</taxon>
        <taxon>Branchiostomatidae</taxon>
        <taxon>Branchiostoma</taxon>
    </lineage>
</organism>
<dbReference type="SUPFAM" id="SSF46938">
    <property type="entry name" value="CRAL/TRIO N-terminal domain"/>
    <property type="match status" value="1"/>
</dbReference>
<evidence type="ECO:0000256" key="1">
    <source>
        <dbReference type="SAM" id="MobiDB-lite"/>
    </source>
</evidence>
<dbReference type="PANTHER" id="PTHR10174:SF130">
    <property type="entry name" value="ALPHA-TOCOPHEROL TRANSFER PROTEIN-LIKE"/>
    <property type="match status" value="1"/>
</dbReference>
<dbReference type="GO" id="GO:0016020">
    <property type="term" value="C:membrane"/>
    <property type="evidence" value="ECO:0007669"/>
    <property type="project" value="TreeGrafter"/>
</dbReference>
<dbReference type="SUPFAM" id="SSF52087">
    <property type="entry name" value="CRAL/TRIO domain"/>
    <property type="match status" value="1"/>
</dbReference>